<comment type="similarity">
    <text evidence="2 6">Belongs to the acyl-CoA dehydrogenase family.</text>
</comment>
<dbReference type="InterPro" id="IPR013786">
    <property type="entry name" value="AcylCoA_DH/ox_N"/>
</dbReference>
<name>A0A917UBL6_9ACTN</name>
<dbReference type="PANTHER" id="PTHR48083">
    <property type="entry name" value="MEDIUM-CHAIN SPECIFIC ACYL-COA DEHYDROGENASE, MITOCHONDRIAL-RELATED"/>
    <property type="match status" value="1"/>
</dbReference>
<evidence type="ECO:0000256" key="3">
    <source>
        <dbReference type="ARBA" id="ARBA00022630"/>
    </source>
</evidence>
<dbReference type="Pfam" id="PF02770">
    <property type="entry name" value="Acyl-CoA_dh_M"/>
    <property type="match status" value="1"/>
</dbReference>
<dbReference type="GO" id="GO:0033539">
    <property type="term" value="P:fatty acid beta-oxidation using acyl-CoA dehydrogenase"/>
    <property type="evidence" value="ECO:0007669"/>
    <property type="project" value="TreeGrafter"/>
</dbReference>
<keyword evidence="3 6" id="KW-0285">Flavoprotein</keyword>
<dbReference type="FunFam" id="2.40.110.10:FF:000002">
    <property type="entry name" value="Acyl-CoA dehydrogenase fadE12"/>
    <property type="match status" value="1"/>
</dbReference>
<evidence type="ECO:0000256" key="5">
    <source>
        <dbReference type="ARBA" id="ARBA00023002"/>
    </source>
</evidence>
<dbReference type="Pfam" id="PF00441">
    <property type="entry name" value="Acyl-CoA_dh_1"/>
    <property type="match status" value="1"/>
</dbReference>
<dbReference type="Proteomes" id="UP000642070">
    <property type="component" value="Unassembled WGS sequence"/>
</dbReference>
<dbReference type="InterPro" id="IPR009100">
    <property type="entry name" value="AcylCoA_DH/oxidase_NM_dom_sf"/>
</dbReference>
<dbReference type="Pfam" id="PF02771">
    <property type="entry name" value="Acyl-CoA_dh_N"/>
    <property type="match status" value="1"/>
</dbReference>
<keyword evidence="11" id="KW-1185">Reference proteome</keyword>
<dbReference type="InterPro" id="IPR050741">
    <property type="entry name" value="Acyl-CoA_dehydrogenase"/>
</dbReference>
<comment type="caution">
    <text evidence="10">The sequence shown here is derived from an EMBL/GenBank/DDBJ whole genome shotgun (WGS) entry which is preliminary data.</text>
</comment>
<evidence type="ECO:0000256" key="2">
    <source>
        <dbReference type="ARBA" id="ARBA00009347"/>
    </source>
</evidence>
<dbReference type="SUPFAM" id="SSF56645">
    <property type="entry name" value="Acyl-CoA dehydrogenase NM domain-like"/>
    <property type="match status" value="1"/>
</dbReference>
<evidence type="ECO:0000259" key="7">
    <source>
        <dbReference type="Pfam" id="PF00441"/>
    </source>
</evidence>
<dbReference type="Gene3D" id="1.20.140.10">
    <property type="entry name" value="Butyryl-CoA Dehydrogenase, subunit A, domain 3"/>
    <property type="match status" value="1"/>
</dbReference>
<comment type="cofactor">
    <cofactor evidence="1 6">
        <name>FAD</name>
        <dbReference type="ChEBI" id="CHEBI:57692"/>
    </cofactor>
</comment>
<dbReference type="InterPro" id="IPR046373">
    <property type="entry name" value="Acyl-CoA_Oxase/DH_mid-dom_sf"/>
</dbReference>
<keyword evidence="5 6" id="KW-0560">Oxidoreductase</keyword>
<accession>A0A917UBL6</accession>
<dbReference type="EMBL" id="BMPI01000072">
    <property type="protein sequence ID" value="GGM76161.1"/>
    <property type="molecule type" value="Genomic_DNA"/>
</dbReference>
<dbReference type="Gene3D" id="2.40.110.10">
    <property type="entry name" value="Butyryl-CoA Dehydrogenase, subunit A, domain 2"/>
    <property type="match status" value="1"/>
</dbReference>
<dbReference type="GO" id="GO:0050660">
    <property type="term" value="F:flavin adenine dinucleotide binding"/>
    <property type="evidence" value="ECO:0007669"/>
    <property type="project" value="InterPro"/>
</dbReference>
<organism evidence="10 11">
    <name type="scientific">Dactylosporangium sucinum</name>
    <dbReference type="NCBI Taxonomy" id="1424081"/>
    <lineage>
        <taxon>Bacteria</taxon>
        <taxon>Bacillati</taxon>
        <taxon>Actinomycetota</taxon>
        <taxon>Actinomycetes</taxon>
        <taxon>Micromonosporales</taxon>
        <taxon>Micromonosporaceae</taxon>
        <taxon>Dactylosporangium</taxon>
    </lineage>
</organism>
<keyword evidence="4 6" id="KW-0274">FAD</keyword>
<feature type="domain" description="Acyl-CoA dehydrogenase/oxidase N-terminal" evidence="9">
    <location>
        <begin position="24"/>
        <end position="131"/>
    </location>
</feature>
<dbReference type="Gene3D" id="1.10.540.10">
    <property type="entry name" value="Acyl-CoA dehydrogenase/oxidase, N-terminal domain"/>
    <property type="match status" value="1"/>
</dbReference>
<reference evidence="10" key="2">
    <citation type="submission" date="2020-09" db="EMBL/GenBank/DDBJ databases">
        <authorList>
            <person name="Sun Q."/>
            <person name="Ohkuma M."/>
        </authorList>
    </citation>
    <scope>NUCLEOTIDE SEQUENCE</scope>
    <source>
        <strain evidence="10">JCM 19831</strain>
    </source>
</reference>
<feature type="domain" description="Acyl-CoA oxidase/dehydrogenase middle" evidence="8">
    <location>
        <begin position="144"/>
        <end position="235"/>
    </location>
</feature>
<dbReference type="InterPro" id="IPR037069">
    <property type="entry name" value="AcylCoA_DH/ox_N_sf"/>
</dbReference>
<gene>
    <name evidence="10" type="ORF">GCM10007977_092050</name>
</gene>
<evidence type="ECO:0000313" key="11">
    <source>
        <dbReference type="Proteomes" id="UP000642070"/>
    </source>
</evidence>
<dbReference type="GO" id="GO:0003995">
    <property type="term" value="F:acyl-CoA dehydrogenase activity"/>
    <property type="evidence" value="ECO:0007669"/>
    <property type="project" value="TreeGrafter"/>
</dbReference>
<evidence type="ECO:0000259" key="9">
    <source>
        <dbReference type="Pfam" id="PF02771"/>
    </source>
</evidence>
<dbReference type="InterPro" id="IPR009075">
    <property type="entry name" value="AcylCo_DH/oxidase_C"/>
</dbReference>
<dbReference type="InterPro" id="IPR036250">
    <property type="entry name" value="AcylCo_DH-like_C"/>
</dbReference>
<evidence type="ECO:0000256" key="1">
    <source>
        <dbReference type="ARBA" id="ARBA00001974"/>
    </source>
</evidence>
<dbReference type="SUPFAM" id="SSF47203">
    <property type="entry name" value="Acyl-CoA dehydrogenase C-terminal domain-like"/>
    <property type="match status" value="1"/>
</dbReference>
<evidence type="ECO:0000256" key="4">
    <source>
        <dbReference type="ARBA" id="ARBA00022827"/>
    </source>
</evidence>
<evidence type="ECO:0000259" key="8">
    <source>
        <dbReference type="Pfam" id="PF02770"/>
    </source>
</evidence>
<evidence type="ECO:0000313" key="10">
    <source>
        <dbReference type="EMBL" id="GGM76161.1"/>
    </source>
</evidence>
<feature type="domain" description="Acyl-CoA dehydrogenase/oxidase C-terminal" evidence="7">
    <location>
        <begin position="247"/>
        <end position="395"/>
    </location>
</feature>
<dbReference type="CDD" id="cd00567">
    <property type="entry name" value="ACAD"/>
    <property type="match status" value="1"/>
</dbReference>
<proteinExistence type="inferred from homology"/>
<evidence type="ECO:0000256" key="6">
    <source>
        <dbReference type="RuleBase" id="RU362125"/>
    </source>
</evidence>
<dbReference type="AlphaFoldDB" id="A0A917UBL6"/>
<sequence>MFALLTMNEVDRMSLHDFTVRGEIRELATVIGEFVQREIRPREQALPPDARCLPDEDVAALQKLARAAGFWNLSAPADLGGGGLSAFDMAIVDEQAAKHTFCFPIVGNGAFGYPPPSILYGASKQQIDEFVIPTIEEGWRSFNAITEEGSGSDPARSIRTTAEKKGGKYVLNGRKMWITHADKARYGVVYARTNLNKGRDGISAFIVDKDTPGLTIRPIPVIRDLWTNEVTFDNVEVPADRLVGEEGEGFAIAQRFLGKFRVHFATTAIAVGEESMRLAAEFVKGRESFGLPFAQRQGVQFALADAHVKLKAARWLTWEAARKHDSGEGARIESSIAKLYATEACFGVVDSMMQLMGGMGLAKEMPLEHWFRDLRVARVVEGPSDIHRFVLAREILGSAALPRRA</sequence>
<dbReference type="PANTHER" id="PTHR48083:SF2">
    <property type="entry name" value="MEDIUM-CHAIN SPECIFIC ACYL-COA DEHYDROGENASE, MITOCHONDRIAL"/>
    <property type="match status" value="1"/>
</dbReference>
<dbReference type="GO" id="GO:0005737">
    <property type="term" value="C:cytoplasm"/>
    <property type="evidence" value="ECO:0007669"/>
    <property type="project" value="TreeGrafter"/>
</dbReference>
<protein>
    <submittedName>
        <fullName evidence="10">Acyl-CoA dehydrogenase</fullName>
    </submittedName>
</protein>
<reference evidence="10" key="1">
    <citation type="journal article" date="2014" name="Int. J. Syst. Evol. Microbiol.">
        <title>Complete genome sequence of Corynebacterium casei LMG S-19264T (=DSM 44701T), isolated from a smear-ripened cheese.</title>
        <authorList>
            <consortium name="US DOE Joint Genome Institute (JGI-PGF)"/>
            <person name="Walter F."/>
            <person name="Albersmeier A."/>
            <person name="Kalinowski J."/>
            <person name="Ruckert C."/>
        </authorList>
    </citation>
    <scope>NUCLEOTIDE SEQUENCE</scope>
    <source>
        <strain evidence="10">JCM 19831</strain>
    </source>
</reference>
<dbReference type="InterPro" id="IPR006091">
    <property type="entry name" value="Acyl-CoA_Oxase/DH_mid-dom"/>
</dbReference>